<name>J6F3H8_TRIAS</name>
<proteinExistence type="predicted"/>
<dbReference type="AlphaFoldDB" id="J6F3H8"/>
<evidence type="ECO:0000313" key="2">
    <source>
        <dbReference type="Proteomes" id="UP000002748"/>
    </source>
</evidence>
<evidence type="ECO:0000313" key="1">
    <source>
        <dbReference type="EMBL" id="EJT51524.1"/>
    </source>
</evidence>
<comment type="caution">
    <text evidence="1">The sequence shown here is derived from an EMBL/GenBank/DDBJ whole genome shotgun (WGS) entry which is preliminary data.</text>
</comment>
<dbReference type="GeneID" id="25990798"/>
<protein>
    <submittedName>
        <fullName evidence="1">Uncharacterized protein</fullName>
    </submittedName>
</protein>
<gene>
    <name evidence="1" type="ORF">A1Q1_07286</name>
</gene>
<reference evidence="1 2" key="1">
    <citation type="journal article" date="2012" name="Eukaryot. Cell">
        <title>Draft genome sequence of CBS 2479, the standard type strain of Trichosporon asahii.</title>
        <authorList>
            <person name="Yang R.Y."/>
            <person name="Li H.T."/>
            <person name="Zhu H."/>
            <person name="Zhou G.P."/>
            <person name="Wang M."/>
            <person name="Wang L."/>
        </authorList>
    </citation>
    <scope>NUCLEOTIDE SEQUENCE [LARGE SCALE GENOMIC DNA]</scope>
    <source>
        <strain evidence="2">ATCC 90039 / CBS 2479 / JCM 2466 / KCTC 7840 / NCYC 2677 / UAMH 7654</strain>
    </source>
</reference>
<organism evidence="1 2">
    <name type="scientific">Trichosporon asahii var. asahii (strain ATCC 90039 / CBS 2479 / JCM 2466 / KCTC 7840 / NBRC 103889/ NCYC 2677 / UAMH 7654)</name>
    <name type="common">Yeast</name>
    <dbReference type="NCBI Taxonomy" id="1186058"/>
    <lineage>
        <taxon>Eukaryota</taxon>
        <taxon>Fungi</taxon>
        <taxon>Dikarya</taxon>
        <taxon>Basidiomycota</taxon>
        <taxon>Agaricomycotina</taxon>
        <taxon>Tremellomycetes</taxon>
        <taxon>Trichosporonales</taxon>
        <taxon>Trichosporonaceae</taxon>
        <taxon>Trichosporon</taxon>
    </lineage>
</organism>
<accession>J6F3H8</accession>
<dbReference type="VEuPathDB" id="FungiDB:A1Q1_07286"/>
<sequence length="1080" mass="120905">MGTTIDYASFPRIFVQIIEECDSATLDKLCLLSSAVKQEVDKQRYQSVDIAINWRKDGEQHDTFTLPPTDPKRGSVIVRSTAFDIPVPRAPESKSDDEALPLTAGIDRAQEFVIRQARTVSIWSTDFMWDNICASKYGADYTSPFTMVTASRLHFYLFDINISGQDHREWLPIKFPPTVRELLIHIVNESSLDGIEVTHSCTALTLLMEVGCGRRLVSYGVARAVLEAFGEAESRDVRVGSQWGVRAARQLEYDRIGSFIIDVVTPDVKELLILPDRLSDVLIYLKAIQDCETHPQLRIVIAPCYILPKETAHALRQIVAGMVNAEVVVLPRRCNAVHRSMEPRLLGDLGSTQGCACFRPDGSLLLLPHLSPWLLVSIRLSFITSSPTQSVHFDPDIIAIDFGPGMVSTLDYAFFPHLFSLVVGHCDFKTQLRLRLLSSIAKLEVDKQLCRQIHVYIFPTEYEEDHPPDLESPQCLPEEASFSITIEVGEARLRAPILWSAGSSPEMEVSDMTTAIRPAFIFALRNAHIVTTRSECLLWDHTSATNAAQGGTSYHSPFEVLNPSHMNLYVDEFLWLGGEFMGPNPVPLPASVRHLFVHFCDCGPAADSWLAHKCTTVTVRLELCYPLKEEDACTLMRELITPCVRDFIVVVDDMNDAVAYLNVLKKTDRHSLLAITVETTSKVDPYDPDELQARLNEAAQTVVVVRPHTERFRVERRLNSDYHDSLAVASFSETSSVLTERVGDRDDRDEPRLLPFFNEPASTHRASGRTPPHFLTPTVFIAVNLVPSFCLPPLLEHKSQGHRLFDISIATMVAALDFAFFPHIFHEIIAQSDSKTHNKLRLLCSAAKLDLDKYQCRDVHVSIYRTDRGIPPLCPRSPLPVQDASLWVSSRAPVLWAAQHGPEHEAPSMTESIRPGQGFALRHARHVTADSEILLWDHGCASDAQAKGTSYDSPFQLVTAPGMHLLVEDGLLLGSDYEGPSPVPIPPSVKLELLESLEFLGVTEFMISLLTPRVQQFTLVYDEHNDAITYLKVLKDHERHPLLSVVVEPTKNTSQCEADILQDRLSRLIQRDVTVRLHSG</sequence>
<dbReference type="KEGG" id="tasa:A1Q1_07286"/>
<dbReference type="EMBL" id="ALBS01000054">
    <property type="protein sequence ID" value="EJT51524.1"/>
    <property type="molecule type" value="Genomic_DNA"/>
</dbReference>
<dbReference type="HOGENOM" id="CLU_286220_0_0_1"/>
<dbReference type="Proteomes" id="UP000002748">
    <property type="component" value="Unassembled WGS sequence"/>
</dbReference>
<dbReference type="RefSeq" id="XP_014182997.1">
    <property type="nucleotide sequence ID" value="XM_014327522.1"/>
</dbReference>